<keyword evidence="3" id="KW-0547">Nucleotide-binding</keyword>
<keyword evidence="1" id="KW-0723">Serine/threonine-protein kinase</keyword>
<evidence type="ECO:0000256" key="2">
    <source>
        <dbReference type="ARBA" id="ARBA00022679"/>
    </source>
</evidence>
<dbReference type="InterPro" id="IPR051852">
    <property type="entry name" value="Alpha-type_PK"/>
</dbReference>
<sequence>MDNSTYPYHTENLQGHTSFEFYPFHQDQKHTCYKGMHFSTNRIDQTRVLVRTSTGESFSNNDVKDMLLATKYAETYLEGFFKQYYIKEFLCMCRMTHSPVSFGQPVVTRLASTARCLNRFFKVIRGHHKILKKDEWVFIERRLLGEYVSFVDEKGHRTKETDGKEQGRTYCDFERLLSAFCHYTLVSSGQTLVVCGLTGVHNGQHTRLSIPCVHSVDQTFGAEDQGTRGIENFVKNHKCNALCKHLSLLTDNRKHKPRYNQSDKATGGMERVFGSAQVAVYSGQA</sequence>
<evidence type="ECO:0000259" key="6">
    <source>
        <dbReference type="PROSITE" id="PS51158"/>
    </source>
</evidence>
<dbReference type="SUPFAM" id="SSF56112">
    <property type="entry name" value="Protein kinase-like (PK-like)"/>
    <property type="match status" value="1"/>
</dbReference>
<protein>
    <submittedName>
        <fullName evidence="7">Transient receptor potential cation channel subfamily M member 6</fullName>
    </submittedName>
</protein>
<evidence type="ECO:0000313" key="8">
    <source>
        <dbReference type="Proteomes" id="UP000242188"/>
    </source>
</evidence>
<gene>
    <name evidence="7" type="ORF">KP79_PYT14311</name>
</gene>
<dbReference type="Proteomes" id="UP000242188">
    <property type="component" value="Unassembled WGS sequence"/>
</dbReference>
<dbReference type="PROSITE" id="PS51158">
    <property type="entry name" value="ALPHA_KINASE"/>
    <property type="match status" value="1"/>
</dbReference>
<dbReference type="EMBL" id="NEDP02005575">
    <property type="protein sequence ID" value="OWF37991.1"/>
    <property type="molecule type" value="Genomic_DNA"/>
</dbReference>
<keyword evidence="8" id="KW-1185">Reference proteome</keyword>
<name>A0A210PNC8_MIZYE</name>
<keyword evidence="4" id="KW-0418">Kinase</keyword>
<keyword evidence="2" id="KW-0808">Transferase</keyword>
<keyword evidence="7" id="KW-0675">Receptor</keyword>
<accession>A0A210PNC8</accession>
<dbReference type="PANTHER" id="PTHR45992">
    <property type="entry name" value="EUKARYOTIC ELONGATION FACTOR 2 KINASE-RELATED"/>
    <property type="match status" value="1"/>
</dbReference>
<reference evidence="7 8" key="1">
    <citation type="journal article" date="2017" name="Nat. Ecol. Evol.">
        <title>Scallop genome provides insights into evolution of bilaterian karyotype and development.</title>
        <authorList>
            <person name="Wang S."/>
            <person name="Zhang J."/>
            <person name="Jiao W."/>
            <person name="Li J."/>
            <person name="Xun X."/>
            <person name="Sun Y."/>
            <person name="Guo X."/>
            <person name="Huan P."/>
            <person name="Dong B."/>
            <person name="Zhang L."/>
            <person name="Hu X."/>
            <person name="Sun X."/>
            <person name="Wang J."/>
            <person name="Zhao C."/>
            <person name="Wang Y."/>
            <person name="Wang D."/>
            <person name="Huang X."/>
            <person name="Wang R."/>
            <person name="Lv J."/>
            <person name="Li Y."/>
            <person name="Zhang Z."/>
            <person name="Liu B."/>
            <person name="Lu W."/>
            <person name="Hui Y."/>
            <person name="Liang J."/>
            <person name="Zhou Z."/>
            <person name="Hou R."/>
            <person name="Li X."/>
            <person name="Liu Y."/>
            <person name="Li H."/>
            <person name="Ning X."/>
            <person name="Lin Y."/>
            <person name="Zhao L."/>
            <person name="Xing Q."/>
            <person name="Dou J."/>
            <person name="Li Y."/>
            <person name="Mao J."/>
            <person name="Guo H."/>
            <person name="Dou H."/>
            <person name="Li T."/>
            <person name="Mu C."/>
            <person name="Jiang W."/>
            <person name="Fu Q."/>
            <person name="Fu X."/>
            <person name="Miao Y."/>
            <person name="Liu J."/>
            <person name="Yu Q."/>
            <person name="Li R."/>
            <person name="Liao H."/>
            <person name="Li X."/>
            <person name="Kong Y."/>
            <person name="Jiang Z."/>
            <person name="Chourrout D."/>
            <person name="Li R."/>
            <person name="Bao Z."/>
        </authorList>
    </citation>
    <scope>NUCLEOTIDE SEQUENCE [LARGE SCALE GENOMIC DNA]</scope>
    <source>
        <strain evidence="7 8">PY_sf001</strain>
    </source>
</reference>
<evidence type="ECO:0000256" key="4">
    <source>
        <dbReference type="ARBA" id="ARBA00022777"/>
    </source>
</evidence>
<dbReference type="GO" id="GO:0005524">
    <property type="term" value="F:ATP binding"/>
    <property type="evidence" value="ECO:0007669"/>
    <property type="project" value="UniProtKB-KW"/>
</dbReference>
<dbReference type="Pfam" id="PF02816">
    <property type="entry name" value="Alpha_kinase"/>
    <property type="match status" value="1"/>
</dbReference>
<organism evidence="7 8">
    <name type="scientific">Mizuhopecten yessoensis</name>
    <name type="common">Japanese scallop</name>
    <name type="synonym">Patinopecten yessoensis</name>
    <dbReference type="NCBI Taxonomy" id="6573"/>
    <lineage>
        <taxon>Eukaryota</taxon>
        <taxon>Metazoa</taxon>
        <taxon>Spiralia</taxon>
        <taxon>Lophotrochozoa</taxon>
        <taxon>Mollusca</taxon>
        <taxon>Bivalvia</taxon>
        <taxon>Autobranchia</taxon>
        <taxon>Pteriomorphia</taxon>
        <taxon>Pectinida</taxon>
        <taxon>Pectinoidea</taxon>
        <taxon>Pectinidae</taxon>
        <taxon>Mizuhopecten</taxon>
    </lineage>
</organism>
<evidence type="ECO:0000313" key="7">
    <source>
        <dbReference type="EMBL" id="OWF37991.1"/>
    </source>
</evidence>
<dbReference type="OrthoDB" id="301415at2759"/>
<dbReference type="InterPro" id="IPR011009">
    <property type="entry name" value="Kinase-like_dom_sf"/>
</dbReference>
<dbReference type="SMART" id="SM00811">
    <property type="entry name" value="Alpha_kinase"/>
    <property type="match status" value="1"/>
</dbReference>
<dbReference type="AlphaFoldDB" id="A0A210PNC8"/>
<proteinExistence type="predicted"/>
<dbReference type="Gene3D" id="3.20.200.10">
    <property type="entry name" value="MHCK/EF2 kinase"/>
    <property type="match status" value="1"/>
</dbReference>
<keyword evidence="5" id="KW-0067">ATP-binding</keyword>
<dbReference type="PANTHER" id="PTHR45992:SF11">
    <property type="entry name" value="ALPHA-TYPE PROTEIN KINASE DOMAIN-CONTAINING PROTEIN"/>
    <property type="match status" value="1"/>
</dbReference>
<evidence type="ECO:0000256" key="5">
    <source>
        <dbReference type="ARBA" id="ARBA00022840"/>
    </source>
</evidence>
<evidence type="ECO:0000256" key="3">
    <source>
        <dbReference type="ARBA" id="ARBA00022741"/>
    </source>
</evidence>
<dbReference type="InterPro" id="IPR004166">
    <property type="entry name" value="a-kinase_dom"/>
</dbReference>
<dbReference type="GO" id="GO:0004674">
    <property type="term" value="F:protein serine/threonine kinase activity"/>
    <property type="evidence" value="ECO:0007669"/>
    <property type="project" value="UniProtKB-KW"/>
</dbReference>
<evidence type="ECO:0000256" key="1">
    <source>
        <dbReference type="ARBA" id="ARBA00022527"/>
    </source>
</evidence>
<comment type="caution">
    <text evidence="7">The sequence shown here is derived from an EMBL/GenBank/DDBJ whole genome shotgun (WGS) entry which is preliminary data.</text>
</comment>
<feature type="domain" description="Alpha-type protein kinase" evidence="6">
    <location>
        <begin position="1"/>
        <end position="251"/>
    </location>
</feature>